<evidence type="ECO:0000313" key="10">
    <source>
        <dbReference type="Proteomes" id="UP000005475"/>
    </source>
</evidence>
<evidence type="ECO:0000256" key="6">
    <source>
        <dbReference type="SAM" id="SignalP"/>
    </source>
</evidence>
<accession>A0AAN3AA38</accession>
<feature type="chain" id="PRO_5043048456" evidence="6">
    <location>
        <begin position="27"/>
        <end position="610"/>
    </location>
</feature>
<dbReference type="SUPFAM" id="SSF48452">
    <property type="entry name" value="TPR-like"/>
    <property type="match status" value="1"/>
</dbReference>
<dbReference type="Proteomes" id="UP000005475">
    <property type="component" value="Unassembled WGS sequence"/>
</dbReference>
<evidence type="ECO:0000256" key="1">
    <source>
        <dbReference type="ARBA" id="ARBA00004442"/>
    </source>
</evidence>
<dbReference type="AlphaFoldDB" id="A0AAN3AA38"/>
<reference evidence="9 10" key="1">
    <citation type="submission" date="2007-03" db="EMBL/GenBank/DDBJ databases">
        <authorList>
            <person name="Fulton L."/>
            <person name="Clifton S."/>
            <person name="Fulton B."/>
            <person name="Xu J."/>
            <person name="Minx P."/>
            <person name="Pepin K.H."/>
            <person name="Johnson M."/>
            <person name="Thiruvilangam P."/>
            <person name="Bhonagiri V."/>
            <person name="Nash W.E."/>
            <person name="Mardis E.R."/>
            <person name="Wilson R.K."/>
        </authorList>
    </citation>
    <scope>NUCLEOTIDE SEQUENCE [LARGE SCALE GENOMIC DNA]</scope>
    <source>
        <strain evidence="10">ATCC 8483 / DSM 1896 / JCM 5824 / BCRC 10623 / CCUG 4943 / NCTC 11153</strain>
    </source>
</reference>
<dbReference type="InterPro" id="IPR011990">
    <property type="entry name" value="TPR-like_helical_dom_sf"/>
</dbReference>
<feature type="signal peptide" evidence="6">
    <location>
        <begin position="1"/>
        <end position="26"/>
    </location>
</feature>
<gene>
    <name evidence="9" type="ORF">BACOVA_01974</name>
</gene>
<comment type="subcellular location">
    <subcellularLocation>
        <location evidence="1">Cell outer membrane</location>
    </subcellularLocation>
</comment>
<evidence type="ECO:0000256" key="5">
    <source>
        <dbReference type="ARBA" id="ARBA00023237"/>
    </source>
</evidence>
<organism evidence="9 10">
    <name type="scientific">Bacteroides ovatus (strain ATCC 8483 / DSM 1896 / JCM 5824 / BCRC 10623 / CCUG 4943 / NCTC 11153)</name>
    <dbReference type="NCBI Taxonomy" id="411476"/>
    <lineage>
        <taxon>Bacteria</taxon>
        <taxon>Pseudomonadati</taxon>
        <taxon>Bacteroidota</taxon>
        <taxon>Bacteroidia</taxon>
        <taxon>Bacteroidales</taxon>
        <taxon>Bacteroidaceae</taxon>
        <taxon>Bacteroides</taxon>
    </lineage>
</organism>
<dbReference type="InterPro" id="IPR012944">
    <property type="entry name" value="SusD_RagB_dom"/>
</dbReference>
<comment type="similarity">
    <text evidence="2">Belongs to the SusD family.</text>
</comment>
<dbReference type="InterPro" id="IPR033985">
    <property type="entry name" value="SusD-like_N"/>
</dbReference>
<dbReference type="Pfam" id="PF07980">
    <property type="entry name" value="SusD_RagB"/>
    <property type="match status" value="1"/>
</dbReference>
<comment type="caution">
    <text evidence="9">The sequence shown here is derived from an EMBL/GenBank/DDBJ whole genome shotgun (WGS) entry which is preliminary data.</text>
</comment>
<evidence type="ECO:0000256" key="4">
    <source>
        <dbReference type="ARBA" id="ARBA00023136"/>
    </source>
</evidence>
<feature type="domain" description="SusD-like N-terminal" evidence="8">
    <location>
        <begin position="31"/>
        <end position="237"/>
    </location>
</feature>
<dbReference type="Pfam" id="PF14322">
    <property type="entry name" value="SusD-like_3"/>
    <property type="match status" value="1"/>
</dbReference>
<reference evidence="10" key="2">
    <citation type="submission" date="2007-04" db="EMBL/GenBank/DDBJ databases">
        <title>Draft genome sequence of Bacteroides ovatus (ATCC 8483).</title>
        <authorList>
            <person name="Sudarsanam P."/>
            <person name="Ley R."/>
            <person name="Guruge J."/>
            <person name="Turnbaugh P.J."/>
            <person name="Mahowald M."/>
            <person name="Liep D."/>
            <person name="Gordon J."/>
        </authorList>
    </citation>
    <scope>NUCLEOTIDE SEQUENCE [LARGE SCALE GENOMIC DNA]</scope>
    <source>
        <strain evidence="10">ATCC 8483 / DSM 1896 / JCM 5824 / BCRC 10623 / CCUG 4943 / NCTC 11153</strain>
    </source>
</reference>
<evidence type="ECO:0000259" key="8">
    <source>
        <dbReference type="Pfam" id="PF14322"/>
    </source>
</evidence>
<feature type="domain" description="RagB/SusD" evidence="7">
    <location>
        <begin position="282"/>
        <end position="608"/>
    </location>
</feature>
<dbReference type="Gene3D" id="1.25.40.390">
    <property type="match status" value="1"/>
</dbReference>
<protein>
    <submittedName>
        <fullName evidence="9">SusD family protein</fullName>
    </submittedName>
</protein>
<evidence type="ECO:0000256" key="2">
    <source>
        <dbReference type="ARBA" id="ARBA00006275"/>
    </source>
</evidence>
<name>A0AAN3AA38_BACO1</name>
<proteinExistence type="inferred from homology"/>
<evidence type="ECO:0000313" key="9">
    <source>
        <dbReference type="EMBL" id="EDO12475.1"/>
    </source>
</evidence>
<sequence length="610" mass="69944">MMKNKIKIFRKLVRCASIALLSFSMAGCGADFLDTTPTNNISGSSIWTKATLAEQAVIGVYNVFLDQYCPNSGILDSHRIPWDAYSSVMDTDKNWIKRMPNCTGAATPSSGLFSDIYKRFYTFIYRANDVIDNIGQVPDMSTGEKQRAIAECKFLRAFAYMRLNILYKGVPLYMNAITSPENGNKARSSEADVWAAILQDLTDCVNEPNLPGKYNSGDSNYGRVTKGAAYALRGQVYMWQKNWEAAVDDFNSVADCGFGLYTKAGATSYKQLLKIANEQCEEMIFSVQCIKQYGYSNTRNITYGNRCTAGSMWNNYLPNPHFVESFETATGEKFNWDNYLPGYSTMKEKERVVFFLRDGLSAAEKERMTAYGADMSKYLDSGNEARIKKAYESRDPRLQMAVITPYAQYNGASSGIAHTYTLRWPYRGSDSAEPFDIRTDTNDKFYYLWRKFVPEGLEQTERDTYGLDIPLIRYAEVLLLKAEALNEWGSTHESEAIRCVNEVRRRAGHVELNNATYPATKVNGQSDLRERIRNEYYWEIGGEDSMYFHELRWGTWKDKKFDNNRNGLMQMWGETTYTWYWLGEQCWSWPIPAKEMEMNSNLEQNEGWIN</sequence>
<evidence type="ECO:0000256" key="3">
    <source>
        <dbReference type="ARBA" id="ARBA00022729"/>
    </source>
</evidence>
<keyword evidence="3 6" id="KW-0732">Signal</keyword>
<dbReference type="EMBL" id="AAXF02000046">
    <property type="protein sequence ID" value="EDO12475.1"/>
    <property type="molecule type" value="Genomic_DNA"/>
</dbReference>
<dbReference type="GO" id="GO:0009279">
    <property type="term" value="C:cell outer membrane"/>
    <property type="evidence" value="ECO:0007669"/>
    <property type="project" value="UniProtKB-SubCell"/>
</dbReference>
<keyword evidence="5" id="KW-0998">Cell outer membrane</keyword>
<dbReference type="PROSITE" id="PS51257">
    <property type="entry name" value="PROKAR_LIPOPROTEIN"/>
    <property type="match status" value="1"/>
</dbReference>
<keyword evidence="4" id="KW-0472">Membrane</keyword>
<evidence type="ECO:0000259" key="7">
    <source>
        <dbReference type="Pfam" id="PF07980"/>
    </source>
</evidence>